<feature type="region of interest" description="Disordered" evidence="1">
    <location>
        <begin position="254"/>
        <end position="276"/>
    </location>
</feature>
<protein>
    <submittedName>
        <fullName evidence="2">Uncharacterized protein</fullName>
    </submittedName>
</protein>
<dbReference type="AlphaFoldDB" id="A0A4Z1K0B3"/>
<organism evidence="2 3">
    <name type="scientific">Botrytis elliptica</name>
    <dbReference type="NCBI Taxonomy" id="278938"/>
    <lineage>
        <taxon>Eukaryota</taxon>
        <taxon>Fungi</taxon>
        <taxon>Dikarya</taxon>
        <taxon>Ascomycota</taxon>
        <taxon>Pezizomycotina</taxon>
        <taxon>Leotiomycetes</taxon>
        <taxon>Helotiales</taxon>
        <taxon>Sclerotiniaceae</taxon>
        <taxon>Botrytis</taxon>
    </lineage>
</organism>
<comment type="caution">
    <text evidence="2">The sequence shown here is derived from an EMBL/GenBank/DDBJ whole genome shotgun (WGS) entry which is preliminary data.</text>
</comment>
<proteinExistence type="predicted"/>
<sequence>METYGKKKKNALMGSFASLRNNQQIKAKKNRASKRESSTRQLAAFHSPAGTEAQQTVRETPSEDDGGSIDEIAINEPRDKPTTTENTLPQLPSLNFSENEMCITGKSTVTDTDFSNGTAKASLHSRKSSAPPIPRKSSKRQSALNKTSRRRSPTKESQTRRFPKGPLLRTSGGLDEQSRLIVSPSDPNVINASVAQTFKAMEELKPGSTNTLVVEKKRRLKAGAFLKVKNVLQGSFRRRKNDTSQENYLVQPPFVNSPTIQEHPDRRPEPLSGTDLGLNEVQNLNENSKLQKMTGNLKIPRKPLNSDVRSFHSQNSALTDPFTESPSSSGQVIQPSTFGSQMPETGSAPEFSSLDRTNKKSSAHQSNTDFDDLDSLLTSSPLAQSTPRLRLVCNHTDPDRTRRMYKVDAGSPSVLDHNTFAEDSEVYQGMLAGSPIKSRDQAQPEHLRNLVQHVGLLREKTVNNFVAAVQTLSGSTSDSGFAPLNRKWKKNPSPSKARLEELSRRLPYFPDPEPILYRSHKHKDSKDINKATFASREKRKTDDQENKELLEGLLTSDEEEPNPSQEYEAETEELSQSPRELARSSASLPLINLSSRPISLSQSSPTFGVEGLEVRASAQPRNLMDQDDSMMDLDELQSVQESSPPQTFYDDVGNGDLIEWDETMYDVGMRHY</sequence>
<feature type="compositionally biased region" description="Polar residues" evidence="1">
    <location>
        <begin position="83"/>
        <end position="98"/>
    </location>
</feature>
<feature type="compositionally biased region" description="Acidic residues" evidence="1">
    <location>
        <begin position="556"/>
        <end position="573"/>
    </location>
</feature>
<feature type="region of interest" description="Disordered" evidence="1">
    <location>
        <begin position="510"/>
        <end position="583"/>
    </location>
</feature>
<evidence type="ECO:0000256" key="1">
    <source>
        <dbReference type="SAM" id="MobiDB-lite"/>
    </source>
</evidence>
<keyword evidence="3" id="KW-1185">Reference proteome</keyword>
<feature type="compositionally biased region" description="Basic and acidic residues" evidence="1">
    <location>
        <begin position="524"/>
        <end position="550"/>
    </location>
</feature>
<feature type="compositionally biased region" description="Basic residues" evidence="1">
    <location>
        <begin position="1"/>
        <end position="10"/>
    </location>
</feature>
<feature type="compositionally biased region" description="Polar residues" evidence="1">
    <location>
        <begin position="105"/>
        <end position="119"/>
    </location>
</feature>
<feature type="region of interest" description="Disordered" evidence="1">
    <location>
        <begin position="1"/>
        <end position="179"/>
    </location>
</feature>
<evidence type="ECO:0000313" key="2">
    <source>
        <dbReference type="EMBL" id="TGO77380.1"/>
    </source>
</evidence>
<accession>A0A4Z1K0B3</accession>
<feature type="region of interest" description="Disordered" evidence="1">
    <location>
        <begin position="293"/>
        <end position="375"/>
    </location>
</feature>
<reference evidence="2 3" key="1">
    <citation type="submission" date="2017-12" db="EMBL/GenBank/DDBJ databases">
        <title>Comparative genomics of Botrytis spp.</title>
        <authorList>
            <person name="Valero-Jimenez C.A."/>
            <person name="Tapia P."/>
            <person name="Veloso J."/>
            <person name="Silva-Moreno E."/>
            <person name="Staats M."/>
            <person name="Valdes J.H."/>
            <person name="Van Kan J.A.L."/>
        </authorList>
    </citation>
    <scope>NUCLEOTIDE SEQUENCE [LARGE SCALE GENOMIC DNA]</scope>
    <source>
        <strain evidence="2 3">Be9601</strain>
    </source>
</reference>
<name>A0A4Z1K0B3_9HELO</name>
<dbReference type="EMBL" id="PQXM01000109">
    <property type="protein sequence ID" value="TGO77380.1"/>
    <property type="molecule type" value="Genomic_DNA"/>
</dbReference>
<gene>
    <name evidence="2" type="ORF">BELL_0110g00030</name>
</gene>
<dbReference type="Proteomes" id="UP000297229">
    <property type="component" value="Unassembled WGS sequence"/>
</dbReference>
<feature type="region of interest" description="Disordered" evidence="1">
    <location>
        <begin position="474"/>
        <end position="496"/>
    </location>
</feature>
<evidence type="ECO:0000313" key="3">
    <source>
        <dbReference type="Proteomes" id="UP000297229"/>
    </source>
</evidence>
<feature type="compositionally biased region" description="Polar residues" evidence="1">
    <location>
        <begin position="307"/>
        <end position="344"/>
    </location>
</feature>